<evidence type="ECO:0000313" key="4">
    <source>
        <dbReference type="Proteomes" id="UP000187013"/>
    </source>
</evidence>
<proteinExistence type="predicted"/>
<evidence type="ECO:0000256" key="1">
    <source>
        <dbReference type="SAM" id="Coils"/>
    </source>
</evidence>
<reference evidence="3 4" key="1">
    <citation type="submission" date="2016-08" db="EMBL/GenBank/DDBJ databases">
        <title>Draft genome sequence of allopolyploid Zygosaccharomyces rouxii.</title>
        <authorList>
            <person name="Watanabe J."/>
            <person name="Uehara K."/>
            <person name="Mogi Y."/>
            <person name="Tsukioka Y."/>
        </authorList>
    </citation>
    <scope>NUCLEOTIDE SEQUENCE [LARGE SCALE GENOMIC DNA]</scope>
    <source>
        <strain evidence="3 4">NBRC 110957</strain>
    </source>
</reference>
<evidence type="ECO:0000313" key="3">
    <source>
        <dbReference type="EMBL" id="GAV52154.1"/>
    </source>
</evidence>
<protein>
    <submittedName>
        <fullName evidence="3">Uncharacterized protein</fullName>
    </submittedName>
</protein>
<accession>A0A1Q3A8U4</accession>
<keyword evidence="1" id="KW-0175">Coiled coil</keyword>
<feature type="region of interest" description="Disordered" evidence="2">
    <location>
        <begin position="1"/>
        <end position="34"/>
    </location>
</feature>
<sequence>MFDSGPSSSPPRFRIGSSPGPLPPTRAAQRWSNSDEGVADDIFSYRKDHYADSFPSYSSSPIRLRRKHREEQNRKIDQRRIVHRDNSAVRTRGGNEQMEKFVMTSERERELQRLKLQAEQHAIPMDEVEKLENEQREEMEDEELLDYVAKREQCEKELDQMLADLLIT</sequence>
<name>A0A1Q3A8U4_ZYGRO</name>
<comment type="caution">
    <text evidence="3">The sequence shown here is derived from an EMBL/GenBank/DDBJ whole genome shotgun (WGS) entry which is preliminary data.</text>
</comment>
<feature type="coiled-coil region" evidence="1">
    <location>
        <begin position="125"/>
        <end position="164"/>
    </location>
</feature>
<feature type="region of interest" description="Disordered" evidence="2">
    <location>
        <begin position="50"/>
        <end position="75"/>
    </location>
</feature>
<gene>
    <name evidence="3" type="ORF">ZYGR_0AG01450</name>
</gene>
<dbReference type="Proteomes" id="UP000187013">
    <property type="component" value="Unassembled WGS sequence"/>
</dbReference>
<dbReference type="EMBL" id="BDGX01000033">
    <property type="protein sequence ID" value="GAV52154.1"/>
    <property type="molecule type" value="Genomic_DNA"/>
</dbReference>
<dbReference type="OrthoDB" id="10406478at2759"/>
<dbReference type="AlphaFoldDB" id="A0A1Q3A8U4"/>
<evidence type="ECO:0000256" key="2">
    <source>
        <dbReference type="SAM" id="MobiDB-lite"/>
    </source>
</evidence>
<organism evidence="3 4">
    <name type="scientific">Zygosaccharomyces rouxii</name>
    <dbReference type="NCBI Taxonomy" id="4956"/>
    <lineage>
        <taxon>Eukaryota</taxon>
        <taxon>Fungi</taxon>
        <taxon>Dikarya</taxon>
        <taxon>Ascomycota</taxon>
        <taxon>Saccharomycotina</taxon>
        <taxon>Saccharomycetes</taxon>
        <taxon>Saccharomycetales</taxon>
        <taxon>Saccharomycetaceae</taxon>
        <taxon>Zygosaccharomyces</taxon>
    </lineage>
</organism>